<dbReference type="Gene3D" id="1.10.443.10">
    <property type="entry name" value="Intergrase catalytic core"/>
    <property type="match status" value="1"/>
</dbReference>
<keyword evidence="8" id="KW-1185">Reference proteome</keyword>
<accession>A0ABW9H2Z9</accession>
<gene>
    <name evidence="7" type="ORF">ACKQTC_08575</name>
</gene>
<dbReference type="InterPro" id="IPR002104">
    <property type="entry name" value="Integrase_catalytic"/>
</dbReference>
<evidence type="ECO:0000256" key="3">
    <source>
        <dbReference type="ARBA" id="ARBA00022908"/>
    </source>
</evidence>
<dbReference type="InterPro" id="IPR010998">
    <property type="entry name" value="Integrase_recombinase_N"/>
</dbReference>
<dbReference type="Gene3D" id="1.10.150.130">
    <property type="match status" value="1"/>
</dbReference>
<evidence type="ECO:0000256" key="1">
    <source>
        <dbReference type="ARBA" id="ARBA00003283"/>
    </source>
</evidence>
<dbReference type="PROSITE" id="PS51898">
    <property type="entry name" value="TYR_RECOMBINASE"/>
    <property type="match status" value="1"/>
</dbReference>
<protein>
    <submittedName>
        <fullName evidence="7">Tyrosine-type recombinase/integrase</fullName>
    </submittedName>
</protein>
<evidence type="ECO:0000256" key="2">
    <source>
        <dbReference type="ARBA" id="ARBA00008857"/>
    </source>
</evidence>
<feature type="domain" description="Tyr recombinase" evidence="6">
    <location>
        <begin position="169"/>
        <end position="375"/>
    </location>
</feature>
<dbReference type="Pfam" id="PF00589">
    <property type="entry name" value="Phage_integrase"/>
    <property type="match status" value="1"/>
</dbReference>
<evidence type="ECO:0000256" key="5">
    <source>
        <dbReference type="ARBA" id="ARBA00023172"/>
    </source>
</evidence>
<comment type="caution">
    <text evidence="7">The sequence shown here is derived from an EMBL/GenBank/DDBJ whole genome shotgun (WGS) entry which is preliminary data.</text>
</comment>
<evidence type="ECO:0000259" key="6">
    <source>
        <dbReference type="PROSITE" id="PS51898"/>
    </source>
</evidence>
<keyword evidence="4" id="KW-0238">DNA-binding</keyword>
<dbReference type="SUPFAM" id="SSF56349">
    <property type="entry name" value="DNA breaking-rejoining enzymes"/>
    <property type="match status" value="1"/>
</dbReference>
<dbReference type="PANTHER" id="PTHR30629:SF2">
    <property type="entry name" value="PROPHAGE INTEGRASE INTS-RELATED"/>
    <property type="match status" value="1"/>
</dbReference>
<dbReference type="InterPro" id="IPR004107">
    <property type="entry name" value="Integrase_SAM-like_N"/>
</dbReference>
<dbReference type="Proteomes" id="UP001631949">
    <property type="component" value="Unassembled WGS sequence"/>
</dbReference>
<sequence length="382" mass="43801">MPTYETYQTKAGPRYSAAIYVTGPDGPIRKKKRGFKLKKDAKDWAARETLKLSRQTQRKISRIPTFSDVTAEWLIEYKKTVKESTLRKTLGYLDRYILPAFGDLPLDKLTHHECSATLGQWQEKHSKYGEIARLAKRIYKYAMQRDYVDTNPWELVSIPSKQVINRQVEKSDYWTADELKAFLAEAEVYAAHADPWQLNPTGWVTSQAYAFFRLLAYTGMRKGEALALHKDSYDPKEKTISITRTVSYDVNYKTIIQTPKTRSSIRTIPIDDVTASLLDATISADPLPDSPYLFHGATADPIHQNRPRYWLRRICKSADIRPIKVHGLRHTHATLMLESGASVKEVQERLGHSTYSITMDTYAHVTDAAKKTAINRFTEHLK</sequence>
<evidence type="ECO:0000313" key="8">
    <source>
        <dbReference type="Proteomes" id="UP001631949"/>
    </source>
</evidence>
<organism evidence="7 8">
    <name type="scientific">Peptococcus simiae</name>
    <dbReference type="NCBI Taxonomy" id="1643805"/>
    <lineage>
        <taxon>Bacteria</taxon>
        <taxon>Bacillati</taxon>
        <taxon>Bacillota</taxon>
        <taxon>Clostridia</taxon>
        <taxon>Eubacteriales</taxon>
        <taxon>Peptococcaceae</taxon>
        <taxon>Peptococcus</taxon>
    </lineage>
</organism>
<dbReference type="InterPro" id="IPR011010">
    <property type="entry name" value="DNA_brk_join_enz"/>
</dbReference>
<evidence type="ECO:0000256" key="4">
    <source>
        <dbReference type="ARBA" id="ARBA00023125"/>
    </source>
</evidence>
<comment type="function">
    <text evidence="1">Site-specific tyrosine recombinase, which acts by catalyzing the cutting and rejoining of the recombining DNA molecules.</text>
</comment>
<dbReference type="RefSeq" id="WP_408978035.1">
    <property type="nucleotide sequence ID" value="NZ_JBJUVG010000016.1"/>
</dbReference>
<keyword evidence="5" id="KW-0233">DNA recombination</keyword>
<dbReference type="EMBL" id="JBJUVG010000016">
    <property type="protein sequence ID" value="MFM9414421.1"/>
    <property type="molecule type" value="Genomic_DNA"/>
</dbReference>
<dbReference type="PANTHER" id="PTHR30629">
    <property type="entry name" value="PROPHAGE INTEGRASE"/>
    <property type="match status" value="1"/>
</dbReference>
<name>A0ABW9H2Z9_9FIRM</name>
<comment type="similarity">
    <text evidence="2">Belongs to the 'phage' integrase family.</text>
</comment>
<reference evidence="7 8" key="1">
    <citation type="journal article" date="2016" name="Int. J. Syst. Evol. Microbiol.">
        <title>Peptococcus simiae sp. nov., isolated from rhesus macaque faeces and emended description of the genus Peptococcus.</title>
        <authorList>
            <person name="Shkoporov A.N."/>
            <person name="Efimov B.A."/>
            <person name="Kondova I."/>
            <person name="Ouwerling B."/>
            <person name="Chaplin A.V."/>
            <person name="Shcherbakova V.A."/>
            <person name="Langermans J.A.M."/>
        </authorList>
    </citation>
    <scope>NUCLEOTIDE SEQUENCE [LARGE SCALE GENOMIC DNA]</scope>
    <source>
        <strain evidence="7 8">M108</strain>
    </source>
</reference>
<dbReference type="InterPro" id="IPR013762">
    <property type="entry name" value="Integrase-like_cat_sf"/>
</dbReference>
<dbReference type="InterPro" id="IPR050808">
    <property type="entry name" value="Phage_Integrase"/>
</dbReference>
<dbReference type="CDD" id="cd01189">
    <property type="entry name" value="INT_ICEBs1_C_like"/>
    <property type="match status" value="1"/>
</dbReference>
<proteinExistence type="inferred from homology"/>
<keyword evidence="3" id="KW-0229">DNA integration</keyword>
<dbReference type="Pfam" id="PF14659">
    <property type="entry name" value="Phage_int_SAM_3"/>
    <property type="match status" value="1"/>
</dbReference>
<evidence type="ECO:0000313" key="7">
    <source>
        <dbReference type="EMBL" id="MFM9414421.1"/>
    </source>
</evidence>